<evidence type="ECO:0000313" key="1">
    <source>
        <dbReference type="EMBL" id="KAF2785799.1"/>
    </source>
</evidence>
<proteinExistence type="predicted"/>
<feature type="non-terminal residue" evidence="1">
    <location>
        <position position="1"/>
    </location>
</feature>
<reference evidence="1" key="1">
    <citation type="journal article" date="2020" name="Stud. Mycol.">
        <title>101 Dothideomycetes genomes: a test case for predicting lifestyles and emergence of pathogens.</title>
        <authorList>
            <person name="Haridas S."/>
            <person name="Albert R."/>
            <person name="Binder M."/>
            <person name="Bloem J."/>
            <person name="Labutti K."/>
            <person name="Salamov A."/>
            <person name="Andreopoulos B."/>
            <person name="Baker S."/>
            <person name="Barry K."/>
            <person name="Bills G."/>
            <person name="Bluhm B."/>
            <person name="Cannon C."/>
            <person name="Castanera R."/>
            <person name="Culley D."/>
            <person name="Daum C."/>
            <person name="Ezra D."/>
            <person name="Gonzalez J."/>
            <person name="Henrissat B."/>
            <person name="Kuo A."/>
            <person name="Liang C."/>
            <person name="Lipzen A."/>
            <person name="Lutzoni F."/>
            <person name="Magnuson J."/>
            <person name="Mondo S."/>
            <person name="Nolan M."/>
            <person name="Ohm R."/>
            <person name="Pangilinan J."/>
            <person name="Park H.-J."/>
            <person name="Ramirez L."/>
            <person name="Alfaro M."/>
            <person name="Sun H."/>
            <person name="Tritt A."/>
            <person name="Yoshinaga Y."/>
            <person name="Zwiers L.-H."/>
            <person name="Turgeon B."/>
            <person name="Goodwin S."/>
            <person name="Spatafora J."/>
            <person name="Crous P."/>
            <person name="Grigoriev I."/>
        </authorList>
    </citation>
    <scope>NUCLEOTIDE SEQUENCE</scope>
    <source>
        <strain evidence="1">CBS 109.77</strain>
    </source>
</reference>
<dbReference type="InterPro" id="IPR011009">
    <property type="entry name" value="Kinase-like_dom_sf"/>
</dbReference>
<dbReference type="EMBL" id="MU002667">
    <property type="protein sequence ID" value="KAF2785799.1"/>
    <property type="molecule type" value="Genomic_DNA"/>
</dbReference>
<evidence type="ECO:0008006" key="3">
    <source>
        <dbReference type="Google" id="ProtNLM"/>
    </source>
</evidence>
<gene>
    <name evidence="1" type="ORF">K505DRAFT_261318</name>
</gene>
<dbReference type="Proteomes" id="UP000799757">
    <property type="component" value="Unassembled WGS sequence"/>
</dbReference>
<evidence type="ECO:0000313" key="2">
    <source>
        <dbReference type="Proteomes" id="UP000799757"/>
    </source>
</evidence>
<sequence>CKFLNKSLYLNIAKYIRCLVKNRRIARLCFCKYRQNVKHNLNKKACLQDIKAEISYLHSLGIVYCNINLKNILAKRAFANKSFVIVDFNLYMLKS</sequence>
<protein>
    <recommendedName>
        <fullName evidence="3">Protein kinase domain-containing protein</fullName>
    </recommendedName>
</protein>
<organism evidence="1 2">
    <name type="scientific">Melanomma pulvis-pyrius CBS 109.77</name>
    <dbReference type="NCBI Taxonomy" id="1314802"/>
    <lineage>
        <taxon>Eukaryota</taxon>
        <taxon>Fungi</taxon>
        <taxon>Dikarya</taxon>
        <taxon>Ascomycota</taxon>
        <taxon>Pezizomycotina</taxon>
        <taxon>Dothideomycetes</taxon>
        <taxon>Pleosporomycetidae</taxon>
        <taxon>Pleosporales</taxon>
        <taxon>Melanommataceae</taxon>
        <taxon>Melanomma</taxon>
    </lineage>
</organism>
<accession>A0A6A6WNY0</accession>
<name>A0A6A6WNY0_9PLEO</name>
<keyword evidence="2" id="KW-1185">Reference proteome</keyword>
<dbReference type="Gene3D" id="1.10.510.10">
    <property type="entry name" value="Transferase(Phosphotransferase) domain 1"/>
    <property type="match status" value="1"/>
</dbReference>
<dbReference type="SUPFAM" id="SSF56112">
    <property type="entry name" value="Protein kinase-like (PK-like)"/>
    <property type="match status" value="1"/>
</dbReference>
<dbReference type="AlphaFoldDB" id="A0A6A6WNY0"/>